<dbReference type="OrthoDB" id="465874at2"/>
<feature type="transmembrane region" description="Helical" evidence="5">
    <location>
        <begin position="136"/>
        <end position="157"/>
    </location>
</feature>
<evidence type="ECO:0000313" key="7">
    <source>
        <dbReference type="EMBL" id="SEA22605.1"/>
    </source>
</evidence>
<proteinExistence type="predicted"/>
<evidence type="ECO:0000256" key="3">
    <source>
        <dbReference type="ARBA" id="ARBA00022989"/>
    </source>
</evidence>
<dbReference type="GO" id="GO:0006508">
    <property type="term" value="P:proteolysis"/>
    <property type="evidence" value="ECO:0007669"/>
    <property type="project" value="UniProtKB-KW"/>
</dbReference>
<keyword evidence="7" id="KW-0378">Hydrolase</keyword>
<keyword evidence="7" id="KW-0645">Protease</keyword>
<accession>A0A1H3ZG51</accession>
<dbReference type="GO" id="GO:0004252">
    <property type="term" value="F:serine-type endopeptidase activity"/>
    <property type="evidence" value="ECO:0007669"/>
    <property type="project" value="InterPro"/>
</dbReference>
<dbReference type="RefSeq" id="WP_093066328.1">
    <property type="nucleotide sequence ID" value="NZ_FNQP01000005.1"/>
</dbReference>
<evidence type="ECO:0000256" key="4">
    <source>
        <dbReference type="ARBA" id="ARBA00023136"/>
    </source>
</evidence>
<feature type="transmembrane region" description="Helical" evidence="5">
    <location>
        <begin position="108"/>
        <end position="129"/>
    </location>
</feature>
<feature type="transmembrane region" description="Helical" evidence="5">
    <location>
        <begin position="12"/>
        <end position="32"/>
    </location>
</feature>
<protein>
    <submittedName>
        <fullName evidence="7">Membrane associated serine protease, rhomboid family</fullName>
    </submittedName>
</protein>
<comment type="subcellular location">
    <subcellularLocation>
        <location evidence="1">Membrane</location>
        <topology evidence="1">Multi-pass membrane protein</topology>
    </subcellularLocation>
</comment>
<dbReference type="SUPFAM" id="SSF144091">
    <property type="entry name" value="Rhomboid-like"/>
    <property type="match status" value="1"/>
</dbReference>
<reference evidence="7 8" key="1">
    <citation type="submission" date="2016-10" db="EMBL/GenBank/DDBJ databases">
        <authorList>
            <person name="de Groot N.N."/>
        </authorList>
    </citation>
    <scope>NUCLEOTIDE SEQUENCE [LARGE SCALE GENOMIC DNA]</scope>
    <source>
        <strain evidence="7 8">DSM 21228</strain>
    </source>
</reference>
<dbReference type="AlphaFoldDB" id="A0A1H3ZG51"/>
<dbReference type="Proteomes" id="UP000199397">
    <property type="component" value="Unassembled WGS sequence"/>
</dbReference>
<dbReference type="InterPro" id="IPR022764">
    <property type="entry name" value="Peptidase_S54_rhomboid_dom"/>
</dbReference>
<feature type="transmembrane region" description="Helical" evidence="5">
    <location>
        <begin position="60"/>
        <end position="79"/>
    </location>
</feature>
<name>A0A1H3ZG51_9GAMM</name>
<dbReference type="EMBL" id="FNQP01000005">
    <property type="protein sequence ID" value="SEA22605.1"/>
    <property type="molecule type" value="Genomic_DNA"/>
</dbReference>
<keyword evidence="8" id="KW-1185">Reference proteome</keyword>
<evidence type="ECO:0000313" key="8">
    <source>
        <dbReference type="Proteomes" id="UP000199397"/>
    </source>
</evidence>
<dbReference type="GO" id="GO:0016020">
    <property type="term" value="C:membrane"/>
    <property type="evidence" value="ECO:0007669"/>
    <property type="project" value="UniProtKB-SubCell"/>
</dbReference>
<keyword evidence="4 5" id="KW-0472">Membrane</keyword>
<gene>
    <name evidence="7" type="ORF">SAMN05660964_01165</name>
</gene>
<feature type="transmembrane region" description="Helical" evidence="5">
    <location>
        <begin position="163"/>
        <end position="181"/>
    </location>
</feature>
<evidence type="ECO:0000259" key="6">
    <source>
        <dbReference type="Pfam" id="PF01694"/>
    </source>
</evidence>
<evidence type="ECO:0000256" key="2">
    <source>
        <dbReference type="ARBA" id="ARBA00022692"/>
    </source>
</evidence>
<dbReference type="Gene3D" id="1.20.1540.10">
    <property type="entry name" value="Rhomboid-like"/>
    <property type="match status" value="1"/>
</dbReference>
<evidence type="ECO:0000256" key="5">
    <source>
        <dbReference type="SAM" id="Phobius"/>
    </source>
</evidence>
<dbReference type="Pfam" id="PF01694">
    <property type="entry name" value="Rhomboid"/>
    <property type="match status" value="1"/>
</dbReference>
<feature type="domain" description="Peptidase S54 rhomboid" evidence="6">
    <location>
        <begin position="47"/>
        <end position="182"/>
    </location>
</feature>
<keyword evidence="3 5" id="KW-1133">Transmembrane helix</keyword>
<dbReference type="STRING" id="525918.SAMN05660964_01165"/>
<sequence>MKSHIHRIREELPLVLLFIATLWGVFLLDRILPLERLGLIPRDLGGLIGIVTMPFLHSNFTHLLNNTVPLAVLLTLLAGSRTDSRAAVALVTIVGGVLLWVFGRGHSLHIGTSGLVFGLAVFLIVSGALERRVVPLLVSAFVAFTYGTTLLTGILPWQAGVSWDGHLLGGIAGGLVAWLLVRKTPAA</sequence>
<keyword evidence="2 5" id="KW-0812">Transmembrane</keyword>
<feature type="transmembrane region" description="Helical" evidence="5">
    <location>
        <begin position="86"/>
        <end position="102"/>
    </location>
</feature>
<dbReference type="InterPro" id="IPR035952">
    <property type="entry name" value="Rhomboid-like_sf"/>
</dbReference>
<evidence type="ECO:0000256" key="1">
    <source>
        <dbReference type="ARBA" id="ARBA00004141"/>
    </source>
</evidence>
<organism evidence="7 8">
    <name type="scientific">Thiothrix caldifontis</name>
    <dbReference type="NCBI Taxonomy" id="525918"/>
    <lineage>
        <taxon>Bacteria</taxon>
        <taxon>Pseudomonadati</taxon>
        <taxon>Pseudomonadota</taxon>
        <taxon>Gammaproteobacteria</taxon>
        <taxon>Thiotrichales</taxon>
        <taxon>Thiotrichaceae</taxon>
        <taxon>Thiothrix</taxon>
    </lineage>
</organism>